<keyword evidence="4" id="KW-1185">Reference proteome</keyword>
<gene>
    <name evidence="3" type="ORF">QBC47DRAFT_164319</name>
</gene>
<dbReference type="EMBL" id="MU839830">
    <property type="protein sequence ID" value="KAK1757724.1"/>
    <property type="molecule type" value="Genomic_DNA"/>
</dbReference>
<feature type="compositionally biased region" description="Polar residues" evidence="2">
    <location>
        <begin position="395"/>
        <end position="410"/>
    </location>
</feature>
<dbReference type="Gene3D" id="1.20.58.130">
    <property type="match status" value="1"/>
</dbReference>
<dbReference type="GO" id="GO:0046872">
    <property type="term" value="F:metal ion binding"/>
    <property type="evidence" value="ECO:0007669"/>
    <property type="project" value="UniProtKB-KW"/>
</dbReference>
<feature type="compositionally biased region" description="Basic and acidic residues" evidence="2">
    <location>
        <begin position="380"/>
        <end position="394"/>
    </location>
</feature>
<reference evidence="3" key="1">
    <citation type="submission" date="2023-06" db="EMBL/GenBank/DDBJ databases">
        <title>Genome-scale phylogeny and comparative genomics of the fungal order Sordariales.</title>
        <authorList>
            <consortium name="Lawrence Berkeley National Laboratory"/>
            <person name="Hensen N."/>
            <person name="Bonometti L."/>
            <person name="Westerberg I."/>
            <person name="Brannstrom I.O."/>
            <person name="Guillou S."/>
            <person name="Cros-Aarteil S."/>
            <person name="Calhoun S."/>
            <person name="Haridas S."/>
            <person name="Kuo A."/>
            <person name="Mondo S."/>
            <person name="Pangilinan J."/>
            <person name="Riley R."/>
            <person name="Labutti K."/>
            <person name="Andreopoulos B."/>
            <person name="Lipzen A."/>
            <person name="Chen C."/>
            <person name="Yanf M."/>
            <person name="Daum C."/>
            <person name="Ng V."/>
            <person name="Clum A."/>
            <person name="Steindorff A."/>
            <person name="Ohm R."/>
            <person name="Martin F."/>
            <person name="Silar P."/>
            <person name="Natvig D."/>
            <person name="Lalanne C."/>
            <person name="Gautier V."/>
            <person name="Ament-Velasquez S.L."/>
            <person name="Kruys A."/>
            <person name="Hutchinson M.I."/>
            <person name="Powell A.J."/>
            <person name="Barry K."/>
            <person name="Miller A.N."/>
            <person name="Grigoriev I.V."/>
            <person name="Debuchy R."/>
            <person name="Gladieux P."/>
            <person name="Thoren M.H."/>
            <person name="Johannesson H."/>
        </authorList>
    </citation>
    <scope>NUCLEOTIDE SEQUENCE</scope>
    <source>
        <strain evidence="3">PSN4</strain>
    </source>
</reference>
<feature type="region of interest" description="Disordered" evidence="2">
    <location>
        <begin position="380"/>
        <end position="500"/>
    </location>
</feature>
<feature type="coiled-coil region" evidence="1">
    <location>
        <begin position="187"/>
        <end position="221"/>
    </location>
</feature>
<sequence length="500" mass="55534">MELVYCNCKKCESTIGLFVNLWTRIGKSYYSPIVDAEGPLIRPDGEVRAGETGTLVEGCELQDIVCASCSNVVGLKCVETPVNHVLHEDQILFRLASVELLSRDGQEVEFTAKRVLDVKEPSKVNDRGPDASTNSSGHNSAYPDLVDVFQLQADLQGQREDINRIDSNGFRILSALDTRVSKIDDSVTKLKDTLSSARRDISDIQEDLTSLKDEVNTVKRTTQQHAPLGPLERKLDTTITTIQTVCQEVNALQQNVGKEMSSLKSELRQQKQDLESLKTDLKGRESARDHAKDMASLRAEMLQMRRQMDEMRASAQAAEREHKQIVTTPTPAPTPALALAPFPTRELDILTRNLAKIGNRASQVETLQMELEILKGRVERAEATSRQMPADERPTTQMRDVTAYAETSTGRGKRSLSAFGAAHESESAPKRAEISPSFSQKPAPAYQMPTPSWEPTSSTPRNRNIDQQLESTDPTIRLTKSGKVDKRSQRTRKSAYGKKG</sequence>
<keyword evidence="1" id="KW-0175">Coiled coil</keyword>
<name>A0AAJ0FDK7_9PEZI</name>
<evidence type="ECO:0000313" key="4">
    <source>
        <dbReference type="Proteomes" id="UP001239445"/>
    </source>
</evidence>
<organism evidence="3 4">
    <name type="scientific">Echria macrotheca</name>
    <dbReference type="NCBI Taxonomy" id="438768"/>
    <lineage>
        <taxon>Eukaryota</taxon>
        <taxon>Fungi</taxon>
        <taxon>Dikarya</taxon>
        <taxon>Ascomycota</taxon>
        <taxon>Pezizomycotina</taxon>
        <taxon>Sordariomycetes</taxon>
        <taxon>Sordariomycetidae</taxon>
        <taxon>Sordariales</taxon>
        <taxon>Schizotheciaceae</taxon>
        <taxon>Echria</taxon>
    </lineage>
</organism>
<evidence type="ECO:0008006" key="5">
    <source>
        <dbReference type="Google" id="ProtNLM"/>
    </source>
</evidence>
<evidence type="ECO:0000256" key="1">
    <source>
        <dbReference type="SAM" id="Coils"/>
    </source>
</evidence>
<feature type="compositionally biased region" description="Basic residues" evidence="2">
    <location>
        <begin position="489"/>
        <end position="500"/>
    </location>
</feature>
<comment type="caution">
    <text evidence="3">The sequence shown here is derived from an EMBL/GenBank/DDBJ whole genome shotgun (WGS) entry which is preliminary data.</text>
</comment>
<feature type="compositionally biased region" description="Basic and acidic residues" evidence="2">
    <location>
        <begin position="423"/>
        <end position="433"/>
    </location>
</feature>
<proteinExistence type="predicted"/>
<accession>A0AAJ0FDK7</accession>
<evidence type="ECO:0000313" key="3">
    <source>
        <dbReference type="EMBL" id="KAK1757724.1"/>
    </source>
</evidence>
<dbReference type="Proteomes" id="UP001239445">
    <property type="component" value="Unassembled WGS sequence"/>
</dbReference>
<protein>
    <recommendedName>
        <fullName evidence="5">Mis18 domain-containing protein</fullName>
    </recommendedName>
</protein>
<evidence type="ECO:0000256" key="2">
    <source>
        <dbReference type="SAM" id="MobiDB-lite"/>
    </source>
</evidence>
<feature type="compositionally biased region" description="Low complexity" evidence="2">
    <location>
        <begin position="449"/>
        <end position="460"/>
    </location>
</feature>
<feature type="compositionally biased region" description="Polar residues" evidence="2">
    <location>
        <begin position="461"/>
        <end position="474"/>
    </location>
</feature>
<dbReference type="AlphaFoldDB" id="A0AAJ0FDK7"/>
<dbReference type="Gene3D" id="1.20.5.340">
    <property type="match status" value="1"/>
</dbReference>
<feature type="coiled-coil region" evidence="1">
    <location>
        <begin position="260"/>
        <end position="321"/>
    </location>
</feature>